<feature type="compositionally biased region" description="Basic and acidic residues" evidence="5">
    <location>
        <begin position="39"/>
        <end position="49"/>
    </location>
</feature>
<accession>A0AAV4HDZ8</accession>
<evidence type="ECO:0000256" key="4">
    <source>
        <dbReference type="ARBA" id="ARBA00023136"/>
    </source>
</evidence>
<sequence>MAARALQRPKANLDERTVQFATVDTLSTSISTGVRVTGKPREKASERWSKAPSGPGRPPVVTDCETPVWPFSLTNTQETNLSILEVHNPLYLSLQPSNKHLAEGLVSLLTVNFWFRLTMITQEELRHDGFHRTFRELTEDGKWTIEDEVFVSKGASQATLNATMAMISGNTSKIFVLHATTSLTRNIFLTARNILPRENRFAWIITENAYTRNEELLQDFPLGTKAFLVNHDVRSEELFRDTLDLIAEAITAIGDHEEENVKGAAITDAPAQHSLIHSRSYVSPSYTFPSSSSTPYKTSIFRETSSSISPSSLSHSLTPRPRRRREKPEVRDCWSNRADVQPPHHNTVY</sequence>
<dbReference type="AlphaFoldDB" id="A0AAV4HDZ8"/>
<feature type="region of interest" description="Disordered" evidence="5">
    <location>
        <begin position="306"/>
        <end position="349"/>
    </location>
</feature>
<keyword evidence="8" id="KW-1185">Reference proteome</keyword>
<dbReference type="SUPFAM" id="SSF53822">
    <property type="entry name" value="Periplasmic binding protein-like I"/>
    <property type="match status" value="1"/>
</dbReference>
<evidence type="ECO:0000313" key="7">
    <source>
        <dbReference type="EMBL" id="GFR95055.1"/>
    </source>
</evidence>
<dbReference type="Proteomes" id="UP000762676">
    <property type="component" value="Unassembled WGS sequence"/>
</dbReference>
<evidence type="ECO:0000256" key="3">
    <source>
        <dbReference type="ARBA" id="ARBA00022989"/>
    </source>
</evidence>
<organism evidence="7 8">
    <name type="scientific">Elysia marginata</name>
    <dbReference type="NCBI Taxonomy" id="1093978"/>
    <lineage>
        <taxon>Eukaryota</taxon>
        <taxon>Metazoa</taxon>
        <taxon>Spiralia</taxon>
        <taxon>Lophotrochozoa</taxon>
        <taxon>Mollusca</taxon>
        <taxon>Gastropoda</taxon>
        <taxon>Heterobranchia</taxon>
        <taxon>Euthyneura</taxon>
        <taxon>Panpulmonata</taxon>
        <taxon>Sacoglossa</taxon>
        <taxon>Placobranchoidea</taxon>
        <taxon>Plakobranchidae</taxon>
        <taxon>Elysia</taxon>
    </lineage>
</organism>
<gene>
    <name evidence="7" type="ORF">ElyMa_002683400</name>
</gene>
<dbReference type="GO" id="GO:0016020">
    <property type="term" value="C:membrane"/>
    <property type="evidence" value="ECO:0007669"/>
    <property type="project" value="UniProtKB-SubCell"/>
</dbReference>
<keyword evidence="3" id="KW-1133">Transmembrane helix</keyword>
<evidence type="ECO:0000256" key="5">
    <source>
        <dbReference type="SAM" id="MobiDB-lite"/>
    </source>
</evidence>
<dbReference type="InterPro" id="IPR028082">
    <property type="entry name" value="Peripla_BP_I"/>
</dbReference>
<keyword evidence="4" id="KW-0472">Membrane</keyword>
<dbReference type="Pfam" id="PF01094">
    <property type="entry name" value="ANF_receptor"/>
    <property type="match status" value="1"/>
</dbReference>
<evidence type="ECO:0000313" key="8">
    <source>
        <dbReference type="Proteomes" id="UP000762676"/>
    </source>
</evidence>
<comment type="caution">
    <text evidence="7">The sequence shown here is derived from an EMBL/GenBank/DDBJ whole genome shotgun (WGS) entry which is preliminary data.</text>
</comment>
<keyword evidence="7" id="KW-0675">Receptor</keyword>
<comment type="subcellular location">
    <subcellularLocation>
        <location evidence="1">Membrane</location>
    </subcellularLocation>
</comment>
<proteinExistence type="predicted"/>
<feature type="compositionally biased region" description="Low complexity" evidence="5">
    <location>
        <begin position="306"/>
        <end position="319"/>
    </location>
</feature>
<evidence type="ECO:0000259" key="6">
    <source>
        <dbReference type="Pfam" id="PF01094"/>
    </source>
</evidence>
<feature type="non-terminal residue" evidence="7">
    <location>
        <position position="349"/>
    </location>
</feature>
<feature type="domain" description="Receptor ligand binding region" evidence="6">
    <location>
        <begin position="89"/>
        <end position="219"/>
    </location>
</feature>
<feature type="region of interest" description="Disordered" evidence="5">
    <location>
        <begin position="33"/>
        <end position="61"/>
    </location>
</feature>
<name>A0AAV4HDZ8_9GAST</name>
<evidence type="ECO:0000256" key="1">
    <source>
        <dbReference type="ARBA" id="ARBA00004370"/>
    </source>
</evidence>
<keyword evidence="2" id="KW-0812">Transmembrane</keyword>
<dbReference type="Gene3D" id="3.40.50.2300">
    <property type="match status" value="1"/>
</dbReference>
<evidence type="ECO:0000256" key="2">
    <source>
        <dbReference type="ARBA" id="ARBA00022692"/>
    </source>
</evidence>
<dbReference type="InterPro" id="IPR001828">
    <property type="entry name" value="ANF_lig-bd_rcpt"/>
</dbReference>
<dbReference type="EMBL" id="BMAT01005532">
    <property type="protein sequence ID" value="GFR95055.1"/>
    <property type="molecule type" value="Genomic_DNA"/>
</dbReference>
<reference evidence="7 8" key="1">
    <citation type="journal article" date="2021" name="Elife">
        <title>Chloroplast acquisition without the gene transfer in kleptoplastic sea slugs, Plakobranchus ocellatus.</title>
        <authorList>
            <person name="Maeda T."/>
            <person name="Takahashi S."/>
            <person name="Yoshida T."/>
            <person name="Shimamura S."/>
            <person name="Takaki Y."/>
            <person name="Nagai Y."/>
            <person name="Toyoda A."/>
            <person name="Suzuki Y."/>
            <person name="Arimoto A."/>
            <person name="Ishii H."/>
            <person name="Satoh N."/>
            <person name="Nishiyama T."/>
            <person name="Hasebe M."/>
            <person name="Maruyama T."/>
            <person name="Minagawa J."/>
            <person name="Obokata J."/>
            <person name="Shigenobu S."/>
        </authorList>
    </citation>
    <scope>NUCLEOTIDE SEQUENCE [LARGE SCALE GENOMIC DNA]</scope>
</reference>
<protein>
    <submittedName>
        <fullName evidence="7">Glutamate [NMDA] receptor subunit epsilon2like [Acyrthosiphon pisum]</fullName>
    </submittedName>
</protein>